<accession>A0AAP0CVK7</accession>
<dbReference type="Proteomes" id="UP001408789">
    <property type="component" value="Unassembled WGS sequence"/>
</dbReference>
<feature type="domain" description="Helitron helicase-like" evidence="1">
    <location>
        <begin position="161"/>
        <end position="325"/>
    </location>
</feature>
<proteinExistence type="predicted"/>
<evidence type="ECO:0000313" key="2">
    <source>
        <dbReference type="EMBL" id="KAK9060084.1"/>
    </source>
</evidence>
<dbReference type="InterPro" id="IPR025476">
    <property type="entry name" value="Helitron_helicase-like"/>
</dbReference>
<dbReference type="AlphaFoldDB" id="A0AAP0CVK7"/>
<protein>
    <recommendedName>
        <fullName evidence="1">Helitron helicase-like domain-containing protein</fullName>
    </recommendedName>
</protein>
<organism evidence="2 3">
    <name type="scientific">Deinandra increscens subsp. villosa</name>
    <dbReference type="NCBI Taxonomy" id="3103831"/>
    <lineage>
        <taxon>Eukaryota</taxon>
        <taxon>Viridiplantae</taxon>
        <taxon>Streptophyta</taxon>
        <taxon>Embryophyta</taxon>
        <taxon>Tracheophyta</taxon>
        <taxon>Spermatophyta</taxon>
        <taxon>Magnoliopsida</taxon>
        <taxon>eudicotyledons</taxon>
        <taxon>Gunneridae</taxon>
        <taxon>Pentapetalae</taxon>
        <taxon>asterids</taxon>
        <taxon>campanulids</taxon>
        <taxon>Asterales</taxon>
        <taxon>Asteraceae</taxon>
        <taxon>Asteroideae</taxon>
        <taxon>Heliantheae alliance</taxon>
        <taxon>Madieae</taxon>
        <taxon>Madiinae</taxon>
        <taxon>Deinandra</taxon>
    </lineage>
</organism>
<dbReference type="PANTHER" id="PTHR45786:SF66">
    <property type="entry name" value="HOOK MOTIF PROTEIN, PUTATIVE-RELATED"/>
    <property type="match status" value="1"/>
</dbReference>
<dbReference type="Pfam" id="PF14214">
    <property type="entry name" value="Helitron_like_N"/>
    <property type="match status" value="1"/>
</dbReference>
<name>A0AAP0CVK7_9ASTR</name>
<keyword evidence="3" id="KW-1185">Reference proteome</keyword>
<gene>
    <name evidence="2" type="ORF">SSX86_020788</name>
</gene>
<comment type="caution">
    <text evidence="2">The sequence shown here is derived from an EMBL/GenBank/DDBJ whole genome shotgun (WGS) entry which is preliminary data.</text>
</comment>
<evidence type="ECO:0000313" key="3">
    <source>
        <dbReference type="Proteomes" id="UP001408789"/>
    </source>
</evidence>
<evidence type="ECO:0000259" key="1">
    <source>
        <dbReference type="Pfam" id="PF14214"/>
    </source>
</evidence>
<reference evidence="2 3" key="1">
    <citation type="submission" date="2024-04" db="EMBL/GenBank/DDBJ databases">
        <title>The reference genome of an endangered Asteraceae, Deinandra increscens subsp. villosa, native to the Central Coast of California.</title>
        <authorList>
            <person name="Guilliams M."/>
            <person name="Hasenstab-Lehman K."/>
            <person name="Meyer R."/>
            <person name="Mcevoy S."/>
        </authorList>
    </citation>
    <scope>NUCLEOTIDE SEQUENCE [LARGE SCALE GENOMIC DNA]</scope>
    <source>
        <tissue evidence="2">Leaf</tissue>
    </source>
</reference>
<sequence length="413" mass="47091">MFMAYFSYSGDSEICETSSTSEVEIEIINQLKDMLDSQNQLVKTYRMVRDTYEDNPQVELKLRLIGKRSKDGRKYNLPTASEVAALIIGDFEDNIEPRDIVVRTKAGPLQRINELHPSYLALQYPLLFPFGEDCYHVDILHRDVILDQSNPRNKKCTMREYFCYRIQDRVSRFSLILNSRRLFQQFLVDAYTMIEAQRLWFVRNKQSTLRCSTYKDINDAQTSGDTDLSKKGQRVILPSSFTGGARYMLQNYLDAMSICKWYGYPDFFITMTCNPKWPEMRRYLANTTLLPEDKPNILSRLFKMKLDSLITDLKRNSLLGRVQAGFGFGFGTTDDGPTMDMRWELVLSKMVEMAVGVAGDGDGNGGVGLVVGEGDEDWGWCNGEENWLVVMTGEDGDNLDELVAVNGYGGGGR</sequence>
<dbReference type="EMBL" id="JBCNJP010000020">
    <property type="protein sequence ID" value="KAK9060084.1"/>
    <property type="molecule type" value="Genomic_DNA"/>
</dbReference>
<dbReference type="PANTHER" id="PTHR45786">
    <property type="entry name" value="DNA BINDING PROTEIN-LIKE"/>
    <property type="match status" value="1"/>
</dbReference>